<dbReference type="InterPro" id="IPR029066">
    <property type="entry name" value="PLP-binding_barrel"/>
</dbReference>
<dbReference type="InterPro" id="IPR022643">
    <property type="entry name" value="De-COase2_C"/>
</dbReference>
<dbReference type="InterPro" id="IPR002986">
    <property type="entry name" value="DAP_deCOOHase_LysA"/>
</dbReference>
<evidence type="ECO:0000259" key="8">
    <source>
        <dbReference type="Pfam" id="PF02784"/>
    </source>
</evidence>
<dbReference type="Pfam" id="PF02784">
    <property type="entry name" value="Orn_Arg_deC_N"/>
    <property type="match status" value="1"/>
</dbReference>
<dbReference type="Pfam" id="PF00278">
    <property type="entry name" value="Orn_DAP_Arg_deC"/>
    <property type="match status" value="1"/>
</dbReference>
<comment type="caution">
    <text evidence="9">The sequence shown here is derived from an EMBL/GenBank/DDBJ whole genome shotgun (WGS) entry which is preliminary data.</text>
</comment>
<evidence type="ECO:0000256" key="2">
    <source>
        <dbReference type="ARBA" id="ARBA00022793"/>
    </source>
</evidence>
<gene>
    <name evidence="9" type="ORF">PAPYR_2851</name>
</gene>
<dbReference type="EMBL" id="JAPMOS010000010">
    <property type="protein sequence ID" value="KAJ4460990.1"/>
    <property type="molecule type" value="Genomic_DNA"/>
</dbReference>
<evidence type="ECO:0000259" key="7">
    <source>
        <dbReference type="Pfam" id="PF00278"/>
    </source>
</evidence>
<accession>A0ABQ8UP92</accession>
<name>A0ABQ8UP92_9EUKA</name>
<dbReference type="PANTHER" id="PTHR43727">
    <property type="entry name" value="DIAMINOPIMELATE DECARBOXYLASE"/>
    <property type="match status" value="1"/>
</dbReference>
<dbReference type="InterPro" id="IPR009006">
    <property type="entry name" value="Ala_racemase/Decarboxylase_C"/>
</dbReference>
<dbReference type="SUPFAM" id="SSF50621">
    <property type="entry name" value="Alanine racemase C-terminal domain-like"/>
    <property type="match status" value="1"/>
</dbReference>
<keyword evidence="2" id="KW-0210">Decarboxylase</keyword>
<dbReference type="Gene3D" id="3.20.20.10">
    <property type="entry name" value="Alanine racemase"/>
    <property type="match status" value="1"/>
</dbReference>
<keyword evidence="10" id="KW-1185">Reference proteome</keyword>
<sequence length="451" mass="48650">MLGRVLLLLFLFGLHRASAADIDYCTPAPVGSYVEPLRFLTAEKAQYIAQAFGTPIYVYSMDKLQTQAQAALNFPNAYGLTVRFAMKSSSNAAILQTFHKMGLNIDASSVTEIARAVRAGFAPDQISLSTQDLADGFEEWVEKGVKINACSLDQLERYGRAFPGTSIGVRFNPGIGSGGTNKTNVGGPASSFGIWYEWMPQVKALLAKYSLTCNRVHTHIGSGSDPAVWVRAANLTLGLVAQLPDVSTVNLGGGYKVARVATEHSTDLQVVGKPVRDAFVEFYRNYGRMLHLEIEPGTFLLANSASLITSVRDIVSTGSTGYNFVKLNAGYPEIIRPSLYGAQHPLVTIPSKPNPRVCSYVVVGHTCESGDLLTPLPNEGSALGARPMQEVQLGDLVVVEGVGAYCASMSTINYNSHLQAPEAMLLTDGKVALIRKKQTFEQLLQNEVPLP</sequence>
<dbReference type="CDD" id="cd06828">
    <property type="entry name" value="PLPDE_III_DapDC"/>
    <property type="match status" value="1"/>
</dbReference>
<feature type="chain" id="PRO_5047011634" evidence="6">
    <location>
        <begin position="20"/>
        <end position="451"/>
    </location>
</feature>
<dbReference type="PANTHER" id="PTHR43727:SF2">
    <property type="entry name" value="GROUP IV DECARBOXYLASE"/>
    <property type="match status" value="1"/>
</dbReference>
<dbReference type="Gene3D" id="2.40.37.10">
    <property type="entry name" value="Lyase, Ornithine Decarboxylase, Chain A, domain 1"/>
    <property type="match status" value="1"/>
</dbReference>
<evidence type="ECO:0000256" key="6">
    <source>
        <dbReference type="SAM" id="SignalP"/>
    </source>
</evidence>
<evidence type="ECO:0000256" key="1">
    <source>
        <dbReference type="ARBA" id="ARBA00001933"/>
    </source>
</evidence>
<feature type="domain" description="Orn/DAP/Arg decarboxylase 2 N-terminal" evidence="8">
    <location>
        <begin position="74"/>
        <end position="301"/>
    </location>
</feature>
<comment type="cofactor">
    <cofactor evidence="1">
        <name>pyridoxal 5'-phosphate</name>
        <dbReference type="ChEBI" id="CHEBI:597326"/>
    </cofactor>
</comment>
<evidence type="ECO:0000313" key="9">
    <source>
        <dbReference type="EMBL" id="KAJ4460990.1"/>
    </source>
</evidence>
<evidence type="ECO:0000256" key="4">
    <source>
        <dbReference type="ARBA" id="ARBA00023239"/>
    </source>
</evidence>
<feature type="domain" description="Orn/DAP/Arg decarboxylase 2 C-terminal" evidence="7">
    <location>
        <begin position="57"/>
        <end position="403"/>
    </location>
</feature>
<dbReference type="Proteomes" id="UP001141327">
    <property type="component" value="Unassembled WGS sequence"/>
</dbReference>
<dbReference type="PRINTS" id="PR01181">
    <property type="entry name" value="DAPDCRBXLASE"/>
</dbReference>
<keyword evidence="4" id="KW-0456">Lyase</keyword>
<keyword evidence="6" id="KW-0732">Signal</keyword>
<evidence type="ECO:0000256" key="3">
    <source>
        <dbReference type="ARBA" id="ARBA00022898"/>
    </source>
</evidence>
<dbReference type="InterPro" id="IPR000183">
    <property type="entry name" value="Orn/DAP/Arg_de-COase"/>
</dbReference>
<feature type="signal peptide" evidence="6">
    <location>
        <begin position="1"/>
        <end position="19"/>
    </location>
</feature>
<dbReference type="PRINTS" id="PR01179">
    <property type="entry name" value="ODADCRBXLASE"/>
</dbReference>
<keyword evidence="3" id="KW-0663">Pyridoxal phosphate</keyword>
<dbReference type="InterPro" id="IPR022644">
    <property type="entry name" value="De-COase2_N"/>
</dbReference>
<protein>
    <submittedName>
        <fullName evidence="9">Diaminopimelate decarboxylase</fullName>
    </submittedName>
</protein>
<organism evidence="9 10">
    <name type="scientific">Paratrimastix pyriformis</name>
    <dbReference type="NCBI Taxonomy" id="342808"/>
    <lineage>
        <taxon>Eukaryota</taxon>
        <taxon>Metamonada</taxon>
        <taxon>Preaxostyla</taxon>
        <taxon>Paratrimastigidae</taxon>
        <taxon>Paratrimastix</taxon>
    </lineage>
</organism>
<evidence type="ECO:0000313" key="10">
    <source>
        <dbReference type="Proteomes" id="UP001141327"/>
    </source>
</evidence>
<dbReference type="SUPFAM" id="SSF51419">
    <property type="entry name" value="PLP-binding barrel"/>
    <property type="match status" value="1"/>
</dbReference>
<reference evidence="9" key="1">
    <citation type="journal article" date="2022" name="bioRxiv">
        <title>Genomics of Preaxostyla Flagellates Illuminates Evolutionary Transitions and the Path Towards Mitochondrial Loss.</title>
        <authorList>
            <person name="Novak L.V.F."/>
            <person name="Treitli S.C."/>
            <person name="Pyrih J."/>
            <person name="Halakuc P."/>
            <person name="Pipaliya S.V."/>
            <person name="Vacek V."/>
            <person name="Brzon O."/>
            <person name="Soukal P."/>
            <person name="Eme L."/>
            <person name="Dacks J.B."/>
            <person name="Karnkowska A."/>
            <person name="Elias M."/>
            <person name="Hampl V."/>
        </authorList>
    </citation>
    <scope>NUCLEOTIDE SEQUENCE</scope>
    <source>
        <strain evidence="9">RCP-MX</strain>
    </source>
</reference>
<comment type="similarity">
    <text evidence="5">Belongs to the Orn/Lys/Arg decarboxylase class-II family.</text>
</comment>
<proteinExistence type="inferred from homology"/>
<evidence type="ECO:0000256" key="5">
    <source>
        <dbReference type="RuleBase" id="RU003737"/>
    </source>
</evidence>